<feature type="transmembrane region" description="Helical" evidence="1">
    <location>
        <begin position="20"/>
        <end position="39"/>
    </location>
</feature>
<proteinExistence type="predicted"/>
<dbReference type="AlphaFoldDB" id="A0A7K3LA58"/>
<keyword evidence="1" id="KW-0472">Membrane</keyword>
<dbReference type="OrthoDB" id="4764765at2"/>
<dbReference type="EMBL" id="JAACYR010000024">
    <property type="protein sequence ID" value="NDJ89261.1"/>
    <property type="molecule type" value="Genomic_DNA"/>
</dbReference>
<accession>A0A7K3LA58</accession>
<organism evidence="2 3">
    <name type="scientific">Mycolicibacter kumamotonensis</name>
    <dbReference type="NCBI Taxonomy" id="354243"/>
    <lineage>
        <taxon>Bacteria</taxon>
        <taxon>Bacillati</taxon>
        <taxon>Actinomycetota</taxon>
        <taxon>Actinomycetes</taxon>
        <taxon>Mycobacteriales</taxon>
        <taxon>Mycobacteriaceae</taxon>
        <taxon>Mycolicibacter</taxon>
    </lineage>
</organism>
<evidence type="ECO:0000313" key="3">
    <source>
        <dbReference type="Proteomes" id="UP000466523"/>
    </source>
</evidence>
<evidence type="ECO:0000313" key="2">
    <source>
        <dbReference type="EMBL" id="NDJ89261.1"/>
    </source>
</evidence>
<gene>
    <name evidence="2" type="ORF">GWR20_08830</name>
</gene>
<name>A0A7K3LA58_9MYCO</name>
<keyword evidence="1" id="KW-1133">Transmembrane helix</keyword>
<reference evidence="2 3" key="1">
    <citation type="submission" date="2020-01" db="EMBL/GenBank/DDBJ databases">
        <authorList>
            <person name="Sanchez-Estrada R."/>
            <person name="Gonzalez-Y-Merchand J.A."/>
            <person name="Rivera-Gutierrez S."/>
        </authorList>
    </citation>
    <scope>NUCLEOTIDE SEQUENCE [LARGE SCALE GENOMIC DNA]</scope>
    <source>
        <strain evidence="2 3">CST 7247</strain>
    </source>
</reference>
<dbReference type="RefSeq" id="WP_080575687.1">
    <property type="nucleotide sequence ID" value="NZ_JAACYR010000024.1"/>
</dbReference>
<protein>
    <submittedName>
        <fullName evidence="2">Uncharacterized protein</fullName>
    </submittedName>
</protein>
<sequence>MTTTPPWPTPSPARAYNWPSLVLGILATVLATSALVVALTRPGAGSTPTYTAAQKDRSKTQLCERYKLASGAVYVETGPQGDGDIALARISMTNGALILETAAVDPALDHKYRVAAEDLARAYQTTAALATKGMATSQQYEDAVEDSNSKRDVMEKLCAN</sequence>
<dbReference type="Proteomes" id="UP000466523">
    <property type="component" value="Unassembled WGS sequence"/>
</dbReference>
<keyword evidence="1" id="KW-0812">Transmembrane</keyword>
<evidence type="ECO:0000256" key="1">
    <source>
        <dbReference type="SAM" id="Phobius"/>
    </source>
</evidence>
<comment type="caution">
    <text evidence="2">The sequence shown here is derived from an EMBL/GenBank/DDBJ whole genome shotgun (WGS) entry which is preliminary data.</text>
</comment>